<reference evidence="2" key="2">
    <citation type="journal article" date="2007" name="Science">
        <title>Draft genome sequence of the sexually transmitted pathogen Trichomonas vaginalis.</title>
        <authorList>
            <person name="Carlton J.M."/>
            <person name="Hirt R.P."/>
            <person name="Silva J.C."/>
            <person name="Delcher A.L."/>
            <person name="Schatz M."/>
            <person name="Zhao Q."/>
            <person name="Wortman J.R."/>
            <person name="Bidwell S.L."/>
            <person name="Alsmark U.C.M."/>
            <person name="Besteiro S."/>
            <person name="Sicheritz-Ponten T."/>
            <person name="Noel C.J."/>
            <person name="Dacks J.B."/>
            <person name="Foster P.G."/>
            <person name="Simillion C."/>
            <person name="Van de Peer Y."/>
            <person name="Miranda-Saavedra D."/>
            <person name="Barton G.J."/>
            <person name="Westrop G.D."/>
            <person name="Mueller S."/>
            <person name="Dessi D."/>
            <person name="Fiori P.L."/>
            <person name="Ren Q."/>
            <person name="Paulsen I."/>
            <person name="Zhang H."/>
            <person name="Bastida-Corcuera F.D."/>
            <person name="Simoes-Barbosa A."/>
            <person name="Brown M.T."/>
            <person name="Hayes R.D."/>
            <person name="Mukherjee M."/>
            <person name="Okumura C.Y."/>
            <person name="Schneider R."/>
            <person name="Smith A.J."/>
            <person name="Vanacova S."/>
            <person name="Villalvazo M."/>
            <person name="Haas B.J."/>
            <person name="Pertea M."/>
            <person name="Feldblyum T.V."/>
            <person name="Utterback T.R."/>
            <person name="Shu C.L."/>
            <person name="Osoegawa K."/>
            <person name="de Jong P.J."/>
            <person name="Hrdy I."/>
            <person name="Horvathova L."/>
            <person name="Zubacova Z."/>
            <person name="Dolezal P."/>
            <person name="Malik S.B."/>
            <person name="Logsdon J.M. Jr."/>
            <person name="Henze K."/>
            <person name="Gupta A."/>
            <person name="Wang C.C."/>
            <person name="Dunne R.L."/>
            <person name="Upcroft J.A."/>
            <person name="Upcroft P."/>
            <person name="White O."/>
            <person name="Salzberg S.L."/>
            <person name="Tang P."/>
            <person name="Chiu C.-H."/>
            <person name="Lee Y.-S."/>
            <person name="Embley T.M."/>
            <person name="Coombs G.H."/>
            <person name="Mottram J.C."/>
            <person name="Tachezy J."/>
            <person name="Fraser-Liggett C.M."/>
            <person name="Johnson P.J."/>
        </authorList>
    </citation>
    <scope>NUCLEOTIDE SEQUENCE [LARGE SCALE GENOMIC DNA]</scope>
    <source>
        <strain evidence="2">G3</strain>
    </source>
</reference>
<keyword evidence="1" id="KW-0472">Membrane</keyword>
<dbReference type="VEuPathDB" id="TrichDB:TVAG_055860"/>
<dbReference type="KEGG" id="tva:4764476"/>
<evidence type="ECO:0000256" key="1">
    <source>
        <dbReference type="SAM" id="Phobius"/>
    </source>
</evidence>
<dbReference type="EMBL" id="DS113419">
    <property type="protein sequence ID" value="EAY06592.1"/>
    <property type="molecule type" value="Genomic_DNA"/>
</dbReference>
<dbReference type="AlphaFoldDB" id="A2EL39"/>
<keyword evidence="1" id="KW-0812">Transmembrane</keyword>
<protein>
    <submittedName>
        <fullName evidence="2">Uncharacterized protein</fullName>
    </submittedName>
</protein>
<evidence type="ECO:0000313" key="2">
    <source>
        <dbReference type="EMBL" id="EAY06592.1"/>
    </source>
</evidence>
<gene>
    <name evidence="2" type="ORF">TVAG_055860</name>
</gene>
<reference evidence="2" key="1">
    <citation type="submission" date="2006-10" db="EMBL/GenBank/DDBJ databases">
        <authorList>
            <person name="Amadeo P."/>
            <person name="Zhao Q."/>
            <person name="Wortman J."/>
            <person name="Fraser-Liggett C."/>
            <person name="Carlton J."/>
        </authorList>
    </citation>
    <scope>NUCLEOTIDE SEQUENCE</scope>
    <source>
        <strain evidence="2">G3</strain>
    </source>
</reference>
<evidence type="ECO:0000313" key="3">
    <source>
        <dbReference type="Proteomes" id="UP000001542"/>
    </source>
</evidence>
<organism evidence="2 3">
    <name type="scientific">Trichomonas vaginalis (strain ATCC PRA-98 / G3)</name>
    <dbReference type="NCBI Taxonomy" id="412133"/>
    <lineage>
        <taxon>Eukaryota</taxon>
        <taxon>Metamonada</taxon>
        <taxon>Parabasalia</taxon>
        <taxon>Trichomonadida</taxon>
        <taxon>Trichomonadidae</taxon>
        <taxon>Trichomonas</taxon>
    </lineage>
</organism>
<dbReference type="InParanoid" id="A2EL39"/>
<keyword evidence="1" id="KW-1133">Transmembrane helix</keyword>
<keyword evidence="3" id="KW-1185">Reference proteome</keyword>
<feature type="transmembrane region" description="Helical" evidence="1">
    <location>
        <begin position="12"/>
        <end position="29"/>
    </location>
</feature>
<dbReference type="RefSeq" id="XP_001318815.1">
    <property type="nucleotide sequence ID" value="XM_001318780.1"/>
</dbReference>
<accession>A2EL39</accession>
<dbReference type="Proteomes" id="UP000001542">
    <property type="component" value="Unassembled WGS sequence"/>
</dbReference>
<proteinExistence type="predicted"/>
<sequence>MIKTELSTLTQSMTHYFYIIGVFLVIALQQKMEVAFTTMLTEIVQLFNESSVVRNAKALKMDIFHIQKLIQIT</sequence>
<dbReference type="VEuPathDB" id="TrichDB:TVAGG3_0216990"/>
<name>A2EL39_TRIV3</name>